<dbReference type="AlphaFoldDB" id="A0A223KT19"/>
<evidence type="ECO:0000313" key="3">
    <source>
        <dbReference type="Proteomes" id="UP000215224"/>
    </source>
</evidence>
<feature type="domain" description="DJ-1/PfpI" evidence="1">
    <location>
        <begin position="2"/>
        <end position="162"/>
    </location>
</feature>
<dbReference type="SUPFAM" id="SSF52317">
    <property type="entry name" value="Class I glutamine amidotransferase-like"/>
    <property type="match status" value="1"/>
</dbReference>
<proteinExistence type="predicted"/>
<evidence type="ECO:0000259" key="1">
    <source>
        <dbReference type="Pfam" id="PF01965"/>
    </source>
</evidence>
<dbReference type="InterPro" id="IPR029062">
    <property type="entry name" value="Class_I_gatase-like"/>
</dbReference>
<keyword evidence="3" id="KW-1185">Reference proteome</keyword>
<sequence>MKKALLFLFDGYCEFEITPAISMLRGTHEITTFAMDKAPKLSEAGLLTLPSLTVSDIKIVDYEALIIPGGDLKPIAEAEKFFQLVEAFHMAGKVVSAICSGVFVLAKAGILQDVPYTVTLAKYQREFLGVFPEEYFVYKPIVASGNILTAQGHAYVQFGIELNKMLRTVNDETIDFYNGKRNVMMEGKS</sequence>
<reference evidence="2 3" key="1">
    <citation type="submission" date="2016-12" db="EMBL/GenBank/DDBJ databases">
        <title>The whole genome sequencing and assembly of Bacillus cohnii DSM 6307T strain.</title>
        <authorList>
            <person name="Lee Y.-J."/>
            <person name="Yi H."/>
            <person name="Bahn Y.-S."/>
            <person name="Kim J.F."/>
            <person name="Lee D.-W."/>
        </authorList>
    </citation>
    <scope>NUCLEOTIDE SEQUENCE [LARGE SCALE GENOMIC DNA]</scope>
    <source>
        <strain evidence="2 3">DSM 6307</strain>
    </source>
</reference>
<dbReference type="Pfam" id="PF01965">
    <property type="entry name" value="DJ-1_PfpI"/>
    <property type="match status" value="1"/>
</dbReference>
<dbReference type="PANTHER" id="PTHR48094:SF12">
    <property type="entry name" value="PARKINSON DISEASE PROTEIN 7 HOMOLOG"/>
    <property type="match status" value="1"/>
</dbReference>
<dbReference type="PANTHER" id="PTHR48094">
    <property type="entry name" value="PROTEIN/NUCLEIC ACID DEGLYCASE DJ-1-RELATED"/>
    <property type="match status" value="1"/>
</dbReference>
<name>A0A223KT19_9BACI</name>
<dbReference type="InterPro" id="IPR002818">
    <property type="entry name" value="DJ-1/PfpI"/>
</dbReference>
<dbReference type="RefSeq" id="WP_066416481.1">
    <property type="nucleotide sequence ID" value="NZ_CP018866.1"/>
</dbReference>
<dbReference type="GO" id="GO:0005737">
    <property type="term" value="C:cytoplasm"/>
    <property type="evidence" value="ECO:0007669"/>
    <property type="project" value="TreeGrafter"/>
</dbReference>
<dbReference type="Gene3D" id="3.40.50.880">
    <property type="match status" value="1"/>
</dbReference>
<dbReference type="Proteomes" id="UP000215224">
    <property type="component" value="Chromosome"/>
</dbReference>
<dbReference type="STRING" id="1314751.GCA_001591425_02448"/>
<evidence type="ECO:0000313" key="2">
    <source>
        <dbReference type="EMBL" id="AST92494.1"/>
    </source>
</evidence>
<gene>
    <name evidence="2" type="ORF">BC6307_14925</name>
</gene>
<dbReference type="InterPro" id="IPR050325">
    <property type="entry name" value="Prot/Nucl_acid_deglycase"/>
</dbReference>
<organism evidence="2 3">
    <name type="scientific">Sutcliffiella cohnii</name>
    <dbReference type="NCBI Taxonomy" id="33932"/>
    <lineage>
        <taxon>Bacteria</taxon>
        <taxon>Bacillati</taxon>
        <taxon>Bacillota</taxon>
        <taxon>Bacilli</taxon>
        <taxon>Bacillales</taxon>
        <taxon>Bacillaceae</taxon>
        <taxon>Sutcliffiella</taxon>
    </lineage>
</organism>
<accession>A0A223KT19</accession>
<protein>
    <recommendedName>
        <fullName evidence="1">DJ-1/PfpI domain-containing protein</fullName>
    </recommendedName>
</protein>
<dbReference type="EMBL" id="CP018866">
    <property type="protein sequence ID" value="AST92494.1"/>
    <property type="molecule type" value="Genomic_DNA"/>
</dbReference>
<dbReference type="KEGG" id="bcoh:BC6307_14925"/>